<gene>
    <name evidence="1" type="ORF">H2200_011673</name>
</gene>
<dbReference type="Proteomes" id="UP001172673">
    <property type="component" value="Unassembled WGS sequence"/>
</dbReference>
<protein>
    <submittedName>
        <fullName evidence="1">Uncharacterized protein</fullName>
    </submittedName>
</protein>
<dbReference type="AlphaFoldDB" id="A0AA38WZS6"/>
<name>A0AA38WZS6_9EURO</name>
<evidence type="ECO:0000313" key="2">
    <source>
        <dbReference type="Proteomes" id="UP001172673"/>
    </source>
</evidence>
<sequence>MATHSVESAPRTPAINLDISNKKSGFFVVATADGSQEGIGGVLKKKVKRRVKTGAYTYEYADERESGRFLEREQTGAVRSWCGWCARIVPSVKDRDEPGLDLVTI</sequence>
<keyword evidence="2" id="KW-1185">Reference proteome</keyword>
<comment type="caution">
    <text evidence="1">The sequence shown here is derived from an EMBL/GenBank/DDBJ whole genome shotgun (WGS) entry which is preliminary data.</text>
</comment>
<dbReference type="EMBL" id="JAPDRK010000020">
    <property type="protein sequence ID" value="KAJ9604150.1"/>
    <property type="molecule type" value="Genomic_DNA"/>
</dbReference>
<evidence type="ECO:0000313" key="1">
    <source>
        <dbReference type="EMBL" id="KAJ9604150.1"/>
    </source>
</evidence>
<accession>A0AA38WZS6</accession>
<organism evidence="1 2">
    <name type="scientific">Cladophialophora chaetospira</name>
    <dbReference type="NCBI Taxonomy" id="386627"/>
    <lineage>
        <taxon>Eukaryota</taxon>
        <taxon>Fungi</taxon>
        <taxon>Dikarya</taxon>
        <taxon>Ascomycota</taxon>
        <taxon>Pezizomycotina</taxon>
        <taxon>Eurotiomycetes</taxon>
        <taxon>Chaetothyriomycetidae</taxon>
        <taxon>Chaetothyriales</taxon>
        <taxon>Herpotrichiellaceae</taxon>
        <taxon>Cladophialophora</taxon>
    </lineage>
</organism>
<proteinExistence type="predicted"/>
<reference evidence="1" key="1">
    <citation type="submission" date="2022-10" db="EMBL/GenBank/DDBJ databases">
        <title>Culturing micro-colonial fungi from biological soil crusts in the Mojave desert and describing Neophaeococcomyces mojavensis, and introducing the new genera and species Taxawa tesnikishii.</title>
        <authorList>
            <person name="Kurbessoian T."/>
            <person name="Stajich J.E."/>
        </authorList>
    </citation>
    <scope>NUCLEOTIDE SEQUENCE</scope>
    <source>
        <strain evidence="1">TK_41</strain>
    </source>
</reference>